<feature type="domain" description="Major facilitator superfamily (MFS) profile" evidence="9">
    <location>
        <begin position="20"/>
        <end position="462"/>
    </location>
</feature>
<reference evidence="12 13" key="2">
    <citation type="submission" date="2016-10" db="EMBL/GenBank/DDBJ databases">
        <authorList>
            <person name="Varghese N."/>
            <person name="Submissions S."/>
        </authorList>
    </citation>
    <scope>NUCLEOTIDE SEQUENCE [LARGE SCALE GENOMIC DNA]</scope>
    <source>
        <strain evidence="13">ATCC 20501</strain>
        <strain evidence="11 12">CGMCC 4.3529</strain>
    </source>
</reference>
<dbReference type="Gene3D" id="1.20.1250.20">
    <property type="entry name" value="MFS general substrate transporter like domains"/>
    <property type="match status" value="1"/>
</dbReference>
<name>A0A1H5XY93_9PSEU</name>
<evidence type="ECO:0000256" key="7">
    <source>
        <dbReference type="ARBA" id="ARBA00023136"/>
    </source>
</evidence>
<dbReference type="Gene3D" id="1.20.1720.10">
    <property type="entry name" value="Multidrug resistance protein D"/>
    <property type="match status" value="1"/>
</dbReference>
<evidence type="ECO:0000256" key="5">
    <source>
        <dbReference type="ARBA" id="ARBA00022692"/>
    </source>
</evidence>
<dbReference type="InterPro" id="IPR004638">
    <property type="entry name" value="EmrB-like"/>
</dbReference>
<feature type="transmembrane region" description="Helical" evidence="8">
    <location>
        <begin position="342"/>
        <end position="361"/>
    </location>
</feature>
<dbReference type="Proteomes" id="UP000199690">
    <property type="component" value="Unassembled WGS sequence"/>
</dbReference>
<evidence type="ECO:0000256" key="4">
    <source>
        <dbReference type="ARBA" id="ARBA00022475"/>
    </source>
</evidence>
<keyword evidence="5 8" id="KW-0812">Transmembrane</keyword>
<evidence type="ECO:0000259" key="9">
    <source>
        <dbReference type="PROSITE" id="PS50850"/>
    </source>
</evidence>
<dbReference type="CDD" id="cd17503">
    <property type="entry name" value="MFS_LmrB_MDR_like"/>
    <property type="match status" value="1"/>
</dbReference>
<evidence type="ECO:0000256" key="6">
    <source>
        <dbReference type="ARBA" id="ARBA00022989"/>
    </source>
</evidence>
<dbReference type="GO" id="GO:0005886">
    <property type="term" value="C:plasma membrane"/>
    <property type="evidence" value="ECO:0007669"/>
    <property type="project" value="UniProtKB-SubCell"/>
</dbReference>
<organism evidence="10 13">
    <name type="scientific">Saccharopolyspora kobensis</name>
    <dbReference type="NCBI Taxonomy" id="146035"/>
    <lineage>
        <taxon>Bacteria</taxon>
        <taxon>Bacillati</taxon>
        <taxon>Actinomycetota</taxon>
        <taxon>Actinomycetes</taxon>
        <taxon>Pseudonocardiales</taxon>
        <taxon>Pseudonocardiaceae</taxon>
        <taxon>Saccharopolyspora</taxon>
    </lineage>
</organism>
<keyword evidence="12" id="KW-1185">Reference proteome</keyword>
<dbReference type="PANTHER" id="PTHR42718">
    <property type="entry name" value="MAJOR FACILITATOR SUPERFAMILY MULTIDRUG TRANSPORTER MFSC"/>
    <property type="match status" value="1"/>
</dbReference>
<dbReference type="PANTHER" id="PTHR42718:SF9">
    <property type="entry name" value="MAJOR FACILITATOR SUPERFAMILY MULTIDRUG TRANSPORTER MFSC"/>
    <property type="match status" value="1"/>
</dbReference>
<dbReference type="InterPro" id="IPR020846">
    <property type="entry name" value="MFS_dom"/>
</dbReference>
<feature type="transmembrane region" description="Helical" evidence="8">
    <location>
        <begin position="439"/>
        <end position="457"/>
    </location>
</feature>
<evidence type="ECO:0000256" key="3">
    <source>
        <dbReference type="ARBA" id="ARBA00022448"/>
    </source>
</evidence>
<feature type="transmembrane region" description="Helical" evidence="8">
    <location>
        <begin position="206"/>
        <end position="228"/>
    </location>
</feature>
<keyword evidence="6 8" id="KW-1133">Transmembrane helix</keyword>
<dbReference type="InterPro" id="IPR036259">
    <property type="entry name" value="MFS_trans_sf"/>
</dbReference>
<evidence type="ECO:0000313" key="11">
    <source>
        <dbReference type="EMBL" id="SFF10265.1"/>
    </source>
</evidence>
<keyword evidence="7 8" id="KW-0472">Membrane</keyword>
<dbReference type="SMR" id="A0A1H5XY93"/>
<protein>
    <submittedName>
        <fullName evidence="10">Drug resistance transporter, EmrB/QacA subfamily</fullName>
    </submittedName>
</protein>
<sequence>MTAPTAARPDERTDAELWRTAGILLCAAVLAGLDATIVNVGIDAVARDLGAPLSTVQWVLTGYLLAVSVVMPISGWASERFGAKRMWLCSVALFIGGSALCGLAWSAPALIAFRVVQGIGGGMMQPIGQAMVAQVAGPARMGRIMAVTSVPVMFAPVLGPVLGGLIVQGLDWRWMFLVNLPIGAAVLAVAARSLPSTGARMPQNRLDLRGLLLISPGLAAVVYGFAGVGEAGGFAAPGALLPLLLGSALLIAYAVHALRGRGTPLIDLRFFARRGFAAATGNSFLLGASLYSSMLLIPLYYQQVQQVGALEAGLLLAPQALGTALTTYLAGRLADRFGPRPLLLTGIAASLLGTLAFTQLAAQPPDWLLTASLVLRGIGMGLTMAPGMAAVYRSVARHEAPRAASALNVLNRVGGSLGTAVLVVVLQNGDPGPAAFGDAFWWAFGLTALSLVPAFLFPSREGGPA</sequence>
<dbReference type="SUPFAM" id="SSF103473">
    <property type="entry name" value="MFS general substrate transporter"/>
    <property type="match status" value="1"/>
</dbReference>
<dbReference type="EMBL" id="FOME01000019">
    <property type="protein sequence ID" value="SFF10265.1"/>
    <property type="molecule type" value="Genomic_DNA"/>
</dbReference>
<feature type="transmembrane region" description="Helical" evidence="8">
    <location>
        <begin position="234"/>
        <end position="255"/>
    </location>
</feature>
<evidence type="ECO:0000256" key="1">
    <source>
        <dbReference type="ARBA" id="ARBA00004651"/>
    </source>
</evidence>
<dbReference type="PROSITE" id="PS50850">
    <property type="entry name" value="MFS"/>
    <property type="match status" value="1"/>
</dbReference>
<evidence type="ECO:0000256" key="8">
    <source>
        <dbReference type="SAM" id="Phobius"/>
    </source>
</evidence>
<comment type="similarity">
    <text evidence="2">Belongs to the major facilitator superfamily. EmrB family.</text>
</comment>
<feature type="transmembrane region" description="Helical" evidence="8">
    <location>
        <begin position="172"/>
        <end position="194"/>
    </location>
</feature>
<dbReference type="Pfam" id="PF07690">
    <property type="entry name" value="MFS_1"/>
    <property type="match status" value="1"/>
</dbReference>
<accession>A0A1I2FXZ8</accession>
<feature type="transmembrane region" description="Helical" evidence="8">
    <location>
        <begin position="276"/>
        <end position="301"/>
    </location>
</feature>
<gene>
    <name evidence="10" type="ORF">SAMN02982929_01683</name>
    <name evidence="11" type="ORF">SAMN05216506_11959</name>
</gene>
<keyword evidence="3" id="KW-0813">Transport</keyword>
<evidence type="ECO:0000256" key="2">
    <source>
        <dbReference type="ARBA" id="ARBA00008537"/>
    </source>
</evidence>
<reference evidence="10" key="1">
    <citation type="submission" date="2016-10" db="EMBL/GenBank/DDBJ databases">
        <authorList>
            <person name="de Groot N.N."/>
        </authorList>
    </citation>
    <scope>NUCLEOTIDE SEQUENCE [LARGE SCALE GENOMIC DNA]</scope>
    <source>
        <strain evidence="10">ATCC 20501</strain>
    </source>
</reference>
<dbReference type="InterPro" id="IPR011701">
    <property type="entry name" value="MFS"/>
</dbReference>
<dbReference type="NCBIfam" id="TIGR00711">
    <property type="entry name" value="efflux_EmrB"/>
    <property type="match status" value="1"/>
</dbReference>
<proteinExistence type="inferred from homology"/>
<accession>A0A1H5XY93</accession>
<dbReference type="GO" id="GO:0022857">
    <property type="term" value="F:transmembrane transporter activity"/>
    <property type="evidence" value="ECO:0007669"/>
    <property type="project" value="InterPro"/>
</dbReference>
<evidence type="ECO:0000313" key="13">
    <source>
        <dbReference type="Proteomes" id="UP000236729"/>
    </source>
</evidence>
<dbReference type="EMBL" id="FNVB01000002">
    <property type="protein sequence ID" value="SEG16623.1"/>
    <property type="molecule type" value="Genomic_DNA"/>
</dbReference>
<feature type="transmembrane region" description="Helical" evidence="8">
    <location>
        <begin position="404"/>
        <end position="427"/>
    </location>
</feature>
<comment type="subcellular location">
    <subcellularLocation>
        <location evidence="1">Cell membrane</location>
        <topology evidence="1">Multi-pass membrane protein</topology>
    </subcellularLocation>
</comment>
<feature type="transmembrane region" description="Helical" evidence="8">
    <location>
        <begin position="367"/>
        <end position="392"/>
    </location>
</feature>
<feature type="transmembrane region" description="Helical" evidence="8">
    <location>
        <begin position="86"/>
        <end position="105"/>
    </location>
</feature>
<dbReference type="RefSeq" id="WP_093358131.1">
    <property type="nucleotide sequence ID" value="NZ_FNVB01000002.1"/>
</dbReference>
<dbReference type="Proteomes" id="UP000236729">
    <property type="component" value="Unassembled WGS sequence"/>
</dbReference>
<dbReference type="AlphaFoldDB" id="A0A1H5XY93"/>
<feature type="transmembrane region" description="Helical" evidence="8">
    <location>
        <begin position="54"/>
        <end position="74"/>
    </location>
</feature>
<feature type="transmembrane region" description="Helical" evidence="8">
    <location>
        <begin position="307"/>
        <end position="330"/>
    </location>
</feature>
<keyword evidence="4" id="KW-1003">Cell membrane</keyword>
<feature type="transmembrane region" description="Helical" evidence="8">
    <location>
        <begin position="144"/>
        <end position="166"/>
    </location>
</feature>
<evidence type="ECO:0000313" key="10">
    <source>
        <dbReference type="EMBL" id="SEG16623.1"/>
    </source>
</evidence>
<evidence type="ECO:0000313" key="12">
    <source>
        <dbReference type="Proteomes" id="UP000199690"/>
    </source>
</evidence>
<feature type="transmembrane region" description="Helical" evidence="8">
    <location>
        <begin position="21"/>
        <end position="42"/>
    </location>
</feature>